<dbReference type="PANTHER" id="PTHR38340">
    <property type="entry name" value="S-LAYER PROTEIN"/>
    <property type="match status" value="1"/>
</dbReference>
<dbReference type="InterPro" id="IPR034033">
    <property type="entry name" value="Serralysin-like"/>
</dbReference>
<keyword evidence="4" id="KW-0677">Repeat</keyword>
<dbReference type="GO" id="GO:0008237">
    <property type="term" value="F:metallopeptidase activity"/>
    <property type="evidence" value="ECO:0007669"/>
    <property type="project" value="InterPro"/>
</dbReference>
<protein>
    <submittedName>
        <fullName evidence="7">Iron-regulated protein frpC, putative</fullName>
    </submittedName>
</protein>
<dbReference type="STRING" id="1123237.Salmuc_03227"/>
<dbReference type="PROSITE" id="PS00330">
    <property type="entry name" value="HEMOLYSIN_CALCIUM"/>
    <property type="match status" value="3"/>
</dbReference>
<dbReference type="InterPro" id="IPR013858">
    <property type="entry name" value="Peptidase_M10B_C"/>
</dbReference>
<dbReference type="PRINTS" id="PR00313">
    <property type="entry name" value="CABNDNGRPT"/>
</dbReference>
<dbReference type="InterPro" id="IPR050557">
    <property type="entry name" value="RTX_toxin/Mannuronan_C5-epim"/>
</dbReference>
<comment type="caution">
    <text evidence="7">The sequence shown here is derived from an EMBL/GenBank/DDBJ whole genome shotgun (WGS) entry which is preliminary data.</text>
</comment>
<evidence type="ECO:0000313" key="7">
    <source>
        <dbReference type="EMBL" id="EPX82422.1"/>
    </source>
</evidence>
<dbReference type="CDD" id="cd04277">
    <property type="entry name" value="ZnMc_serralysin_like"/>
    <property type="match status" value="1"/>
</dbReference>
<feature type="domain" description="Peptidase M10 serralysin C-terminal" evidence="6">
    <location>
        <begin position="472"/>
        <end position="590"/>
    </location>
</feature>
<dbReference type="PANTHER" id="PTHR38340:SF1">
    <property type="entry name" value="S-LAYER PROTEIN"/>
    <property type="match status" value="1"/>
</dbReference>
<dbReference type="EMBL" id="APVH01000022">
    <property type="protein sequence ID" value="EPX82422.1"/>
    <property type="molecule type" value="Genomic_DNA"/>
</dbReference>
<dbReference type="RefSeq" id="WP_020042867.1">
    <property type="nucleotide sequence ID" value="NZ_KE557275.1"/>
</dbReference>
<dbReference type="Pfam" id="PF08548">
    <property type="entry name" value="Peptidase_M10_C"/>
    <property type="match status" value="2"/>
</dbReference>
<dbReference type="HOGENOM" id="CLU_452606_0_0_5"/>
<organism evidence="7 8">
    <name type="scientific">Salipiger mucosus DSM 16094</name>
    <dbReference type="NCBI Taxonomy" id="1123237"/>
    <lineage>
        <taxon>Bacteria</taxon>
        <taxon>Pseudomonadati</taxon>
        <taxon>Pseudomonadota</taxon>
        <taxon>Alphaproteobacteria</taxon>
        <taxon>Rhodobacterales</taxon>
        <taxon>Roseobacteraceae</taxon>
        <taxon>Salipiger</taxon>
    </lineage>
</organism>
<dbReference type="SUPFAM" id="SSF55486">
    <property type="entry name" value="Metalloproteases ('zincins'), catalytic domain"/>
    <property type="match status" value="1"/>
</dbReference>
<accession>S9QS10</accession>
<dbReference type="GO" id="GO:0005509">
    <property type="term" value="F:calcium ion binding"/>
    <property type="evidence" value="ECO:0007669"/>
    <property type="project" value="InterPro"/>
</dbReference>
<dbReference type="Pfam" id="PF00353">
    <property type="entry name" value="HemolysinCabind"/>
    <property type="match status" value="2"/>
</dbReference>
<dbReference type="Gene3D" id="3.40.390.10">
    <property type="entry name" value="Collagenase (Catalytic Domain)"/>
    <property type="match status" value="1"/>
</dbReference>
<gene>
    <name evidence="7" type="ORF">Salmuc_03227</name>
</gene>
<dbReference type="OrthoDB" id="733404at2"/>
<comment type="cofactor">
    <cofactor evidence="1">
        <name>Ca(2+)</name>
        <dbReference type="ChEBI" id="CHEBI:29108"/>
    </cofactor>
</comment>
<proteinExistence type="predicted"/>
<evidence type="ECO:0000256" key="5">
    <source>
        <dbReference type="SAM" id="MobiDB-lite"/>
    </source>
</evidence>
<dbReference type="Gene3D" id="2.150.10.10">
    <property type="entry name" value="Serralysin-like metalloprotease, C-terminal"/>
    <property type="match status" value="2"/>
</dbReference>
<evidence type="ECO:0000256" key="1">
    <source>
        <dbReference type="ARBA" id="ARBA00001913"/>
    </source>
</evidence>
<dbReference type="SUPFAM" id="SSF51120">
    <property type="entry name" value="beta-Roll"/>
    <property type="match status" value="2"/>
</dbReference>
<dbReference type="InterPro" id="IPR001343">
    <property type="entry name" value="Hemolysn_Ca-bd"/>
</dbReference>
<dbReference type="InterPro" id="IPR024079">
    <property type="entry name" value="MetalloPept_cat_dom_sf"/>
</dbReference>
<evidence type="ECO:0000256" key="2">
    <source>
        <dbReference type="ARBA" id="ARBA00004613"/>
    </source>
</evidence>
<dbReference type="InterPro" id="IPR011049">
    <property type="entry name" value="Serralysin-like_metalloprot_C"/>
</dbReference>
<feature type="domain" description="Peptidase M10 serralysin C-terminal" evidence="6">
    <location>
        <begin position="262"/>
        <end position="403"/>
    </location>
</feature>
<feature type="region of interest" description="Disordered" evidence="5">
    <location>
        <begin position="366"/>
        <end position="388"/>
    </location>
</feature>
<evidence type="ECO:0000313" key="8">
    <source>
        <dbReference type="Proteomes" id="UP000015347"/>
    </source>
</evidence>
<keyword evidence="3" id="KW-0964">Secreted</keyword>
<dbReference type="AlphaFoldDB" id="S9QS10"/>
<dbReference type="eggNOG" id="COG2931">
    <property type="taxonomic scope" value="Bacteria"/>
</dbReference>
<comment type="subcellular location">
    <subcellularLocation>
        <location evidence="2">Secreted</location>
    </subcellularLocation>
</comment>
<keyword evidence="8" id="KW-1185">Reference proteome</keyword>
<evidence type="ECO:0000259" key="6">
    <source>
        <dbReference type="Pfam" id="PF08548"/>
    </source>
</evidence>
<dbReference type="InterPro" id="IPR018511">
    <property type="entry name" value="Hemolysin-typ_Ca-bd_CS"/>
</dbReference>
<dbReference type="Proteomes" id="UP000015347">
    <property type="component" value="Unassembled WGS sequence"/>
</dbReference>
<reference evidence="8" key="1">
    <citation type="journal article" date="2014" name="Stand. Genomic Sci.">
        <title>Genome sequence of the exopolysaccharide-producing Salipiger mucosus type strain (DSM 16094(T)), a moderately halophilic member of the Roseobacter clade.</title>
        <authorList>
            <person name="Riedel T."/>
            <person name="Spring S."/>
            <person name="Fiebig A."/>
            <person name="Petersen J."/>
            <person name="Kyrpides N.C."/>
            <person name="Goker M."/>
            <person name="Klenk H.P."/>
        </authorList>
    </citation>
    <scope>NUCLEOTIDE SEQUENCE [LARGE SCALE GENOMIC DNA]</scope>
    <source>
        <strain evidence="8">DSM 16094</strain>
    </source>
</reference>
<sequence>MGLNTTTGRFTYSGTNPWISALLWGGAWTATSGTQAIVVDYVLRSGVDPLGFSGVSSGDPWSPAERAAVASVMEAWSAVADIEIRETSDPDIADIWYWQGRESEVQALGWHEVPDASTTTEPVYGVFAYDGQGWTTTGLMPGGYGFLTLLHEVGHGMGLAHPHDTGGTSTVFPGVLAPYDDYGDHDLNQGVFTIMTYNDGWITEYPDHAVWLGDEDWGYPATPMALDIAAIQEIYGPNTTHAGSDDLYALPLVNASGTGWRGIWDTGGTDTISADGSTRDTTIDLRAATLEGAGAGGWPSYAEEVVGGFTIANGVAIEVAMGGAGDDTITGNVLANTLEGAGGADRLAGLGGDDTLDGGAGDDTLLGGAGNDRLEGGTGADHFDGGPGRDTVSYDSATRSVRVDLLNDALMYGDAVGDTFVDIEVFRTRGTVDQLRGDDGDNEFYTGGLSDRLYGRRGDDSLFGQEGADAFYGGLGADVMTGGAQEGRRDRYIYFNIAESRPGDGRRDVITDFVAGEDRIEISRFDADTTQGFKQRFDFIGDVDFTSAGQLGYRHEGGATIVQADVDGDGAADFEVELSGVLVLTADDFLI</sequence>
<evidence type="ECO:0000256" key="3">
    <source>
        <dbReference type="ARBA" id="ARBA00022525"/>
    </source>
</evidence>
<name>S9QS10_9RHOB</name>
<dbReference type="GO" id="GO:0005615">
    <property type="term" value="C:extracellular space"/>
    <property type="evidence" value="ECO:0007669"/>
    <property type="project" value="InterPro"/>
</dbReference>
<evidence type="ECO:0000256" key="4">
    <source>
        <dbReference type="ARBA" id="ARBA00022737"/>
    </source>
</evidence>